<organism evidence="2 3">
    <name type="scientific">Aliarcobacter butzleri</name>
    <dbReference type="NCBI Taxonomy" id="28197"/>
    <lineage>
        <taxon>Bacteria</taxon>
        <taxon>Pseudomonadati</taxon>
        <taxon>Campylobacterota</taxon>
        <taxon>Epsilonproteobacteria</taxon>
        <taxon>Campylobacterales</taxon>
        <taxon>Arcobacteraceae</taxon>
        <taxon>Aliarcobacter</taxon>
    </lineage>
</organism>
<reference evidence="2" key="2">
    <citation type="journal article" date="2023" name="Microorganisms">
        <title>Genomic Characterization of Arcobacter butzleri Strains Isolated from Various Sources in Lithuania.</title>
        <authorList>
            <person name="Uljanovas D."/>
            <person name="Golz G."/>
            <person name="Fleischmann S."/>
            <person name="Kudirkiene E."/>
            <person name="Kasetiene N."/>
            <person name="Grineviciene A."/>
            <person name="Tamuleviciene E."/>
            <person name="Aksomaitiene J."/>
            <person name="Alter T."/>
            <person name="Malakauskas M."/>
        </authorList>
    </citation>
    <scope>NUCLEOTIDE SEQUENCE</scope>
    <source>
        <strain evidence="2">RCM69</strain>
    </source>
</reference>
<comment type="caution">
    <text evidence="2">The sequence shown here is derived from an EMBL/GenBank/DDBJ whole genome shotgun (WGS) entry which is preliminary data.</text>
</comment>
<dbReference type="RefSeq" id="WP_301372092.1">
    <property type="nucleotide sequence ID" value="NZ_JAPZCX010000003.1"/>
</dbReference>
<evidence type="ECO:0000313" key="2">
    <source>
        <dbReference type="EMBL" id="MDN5069905.1"/>
    </source>
</evidence>
<protein>
    <submittedName>
        <fullName evidence="2">Uncharacterized protein</fullName>
    </submittedName>
</protein>
<name>A0AAW7PW78_9BACT</name>
<gene>
    <name evidence="2" type="ORF">O8C76_02535</name>
</gene>
<keyword evidence="1" id="KW-0812">Transmembrane</keyword>
<feature type="transmembrane region" description="Helical" evidence="1">
    <location>
        <begin position="34"/>
        <end position="55"/>
    </location>
</feature>
<keyword evidence="1" id="KW-1133">Transmembrane helix</keyword>
<keyword evidence="1" id="KW-0472">Membrane</keyword>
<dbReference type="AlphaFoldDB" id="A0AAW7PW78"/>
<feature type="transmembrane region" description="Helical" evidence="1">
    <location>
        <begin position="105"/>
        <end position="130"/>
    </location>
</feature>
<accession>A0AAW7PW78</accession>
<sequence length="185" mass="22094">MKVGKVSFPPYFNTEFLVFKPHLFLKEHFEAKFVFIRLPILFLFLKFCGGAFNFVSDGDTKKNFRWLTNILRGTTELDKLLESYFGIFASYIDTMFNLGGINNSLTLLILAWLFIGLIFFLKIMIVYYIFRKFLLIFLFDMFKKDMTFEEKVNYEINNKKNGKTKEEIIEDEKDMEKFISLFKRC</sequence>
<evidence type="ECO:0000256" key="1">
    <source>
        <dbReference type="SAM" id="Phobius"/>
    </source>
</evidence>
<reference evidence="2" key="1">
    <citation type="submission" date="2022-12" db="EMBL/GenBank/DDBJ databases">
        <authorList>
            <person name="Uljanovas D."/>
        </authorList>
    </citation>
    <scope>NUCLEOTIDE SEQUENCE</scope>
    <source>
        <strain evidence="2">RCM69</strain>
    </source>
</reference>
<dbReference type="Proteomes" id="UP001170288">
    <property type="component" value="Unassembled WGS sequence"/>
</dbReference>
<dbReference type="EMBL" id="JAPZCX010000003">
    <property type="protein sequence ID" value="MDN5069905.1"/>
    <property type="molecule type" value="Genomic_DNA"/>
</dbReference>
<evidence type="ECO:0000313" key="3">
    <source>
        <dbReference type="Proteomes" id="UP001170288"/>
    </source>
</evidence>
<proteinExistence type="predicted"/>